<dbReference type="Pfam" id="PF26002">
    <property type="entry name" value="Beta-barrel_AprE"/>
    <property type="match status" value="1"/>
</dbReference>
<protein>
    <submittedName>
        <fullName evidence="12">Hemolysin D</fullName>
    </submittedName>
</protein>
<evidence type="ECO:0000256" key="7">
    <source>
        <dbReference type="ARBA" id="ARBA00022989"/>
    </source>
</evidence>
<dbReference type="OrthoDB" id="9810980at2"/>
<keyword evidence="9" id="KW-0175">Coiled coil</keyword>
<keyword evidence="8" id="KW-0472">Membrane</keyword>
<keyword evidence="3" id="KW-0813">Transport</keyword>
<accession>A0A1I3BYF8</accession>
<evidence type="ECO:0000256" key="6">
    <source>
        <dbReference type="ARBA" id="ARBA00022692"/>
    </source>
</evidence>
<evidence type="ECO:0000256" key="5">
    <source>
        <dbReference type="ARBA" id="ARBA00022519"/>
    </source>
</evidence>
<evidence type="ECO:0000256" key="4">
    <source>
        <dbReference type="ARBA" id="ARBA00022475"/>
    </source>
</evidence>
<comment type="similarity">
    <text evidence="2">Belongs to the membrane fusion protein (MFP) (TC 8.A.1) family.</text>
</comment>
<dbReference type="GO" id="GO:0015031">
    <property type="term" value="P:protein transport"/>
    <property type="evidence" value="ECO:0007669"/>
    <property type="project" value="InterPro"/>
</dbReference>
<evidence type="ECO:0000259" key="10">
    <source>
        <dbReference type="Pfam" id="PF25994"/>
    </source>
</evidence>
<keyword evidence="5" id="KW-0997">Cell inner membrane</keyword>
<evidence type="ECO:0000313" key="13">
    <source>
        <dbReference type="Proteomes" id="UP000183639"/>
    </source>
</evidence>
<dbReference type="NCBIfam" id="TIGR01843">
    <property type="entry name" value="type_I_hlyD"/>
    <property type="match status" value="1"/>
</dbReference>
<evidence type="ECO:0000256" key="1">
    <source>
        <dbReference type="ARBA" id="ARBA00004377"/>
    </source>
</evidence>
<keyword evidence="4" id="KW-1003">Cell membrane</keyword>
<dbReference type="SUPFAM" id="SSF111369">
    <property type="entry name" value="HlyD-like secretion proteins"/>
    <property type="match status" value="2"/>
</dbReference>
<dbReference type="InterPro" id="IPR058781">
    <property type="entry name" value="HH_AprE-like"/>
</dbReference>
<dbReference type="AlphaFoldDB" id="A0A1I3BYF8"/>
<dbReference type="PRINTS" id="PR01490">
    <property type="entry name" value="RTXTOXIND"/>
</dbReference>
<gene>
    <name evidence="12" type="ORF">SAMN04487861_10224</name>
</gene>
<dbReference type="InterPro" id="IPR010129">
    <property type="entry name" value="T1SS_HlyD"/>
</dbReference>
<evidence type="ECO:0000256" key="3">
    <source>
        <dbReference type="ARBA" id="ARBA00022448"/>
    </source>
</evidence>
<keyword evidence="6" id="KW-0812">Transmembrane</keyword>
<keyword evidence="7" id="KW-1133">Transmembrane helix</keyword>
<reference evidence="12 13" key="1">
    <citation type="submission" date="2016-10" db="EMBL/GenBank/DDBJ databases">
        <authorList>
            <person name="de Groot N.N."/>
        </authorList>
    </citation>
    <scope>NUCLEOTIDE SEQUENCE [LARGE SCALE GENOMIC DNA]</scope>
    <source>
        <strain evidence="12 13">Z108</strain>
    </source>
</reference>
<evidence type="ECO:0000259" key="11">
    <source>
        <dbReference type="Pfam" id="PF26002"/>
    </source>
</evidence>
<dbReference type="Gene3D" id="2.40.30.170">
    <property type="match status" value="1"/>
</dbReference>
<feature type="coiled-coil region" evidence="9">
    <location>
        <begin position="240"/>
        <end position="296"/>
    </location>
</feature>
<dbReference type="PANTHER" id="PTHR30386:SF27">
    <property type="entry name" value="MEMBRANE FUSION PROTEIN (MFP) FAMILY PROTEIN"/>
    <property type="match status" value="1"/>
</dbReference>
<dbReference type="Proteomes" id="UP000183639">
    <property type="component" value="Unassembled WGS sequence"/>
</dbReference>
<dbReference type="PANTHER" id="PTHR30386">
    <property type="entry name" value="MEMBRANE FUSION SUBUNIT OF EMRAB-TOLC MULTIDRUG EFFLUX PUMP"/>
    <property type="match status" value="1"/>
</dbReference>
<name>A0A1I3BYF8_SELRU</name>
<evidence type="ECO:0000256" key="2">
    <source>
        <dbReference type="ARBA" id="ARBA00009477"/>
    </source>
</evidence>
<feature type="domain" description="AprE-like long alpha-helical hairpin" evidence="10">
    <location>
        <begin position="114"/>
        <end position="295"/>
    </location>
</feature>
<proteinExistence type="inferred from homology"/>
<sequence length="453" mass="51402">MKIVKWWQAFIKGPDEKVETEFLPAILEVTETPPSPVGRMVMWSILALLTVGIVWSILGHIDETAVAEGKIVPSGQVKTIQVKNKGIIREIKVREGDYVKEGDPLVIMDPTSSTADYDSLKKRAAYFALDIKRLEAELEGKPFQITADDALDDRDVQAERLLYESRQGQYKADYNAANAMVAQKQAALQAAREGYEKYRGMYVIAAEKENRLQTLVSQNAIAEFQLLEQQSQRIEVEQNMHAQADVLKQSQAEMDEAQRKMNSVDETYKKDVMTALVEARKQYYALEEEIKKAEEDAQLTVVEAPCNGRVYNLAIHTVGGIVTDAQALMMIVPDDAELEFEVWADNKDIGFIKQDQQAEVKVQTYNFQKFGVVKATVADISPDAANDEKDPTTYEKYRLRLKINPDSWDIFGTQSKLGPGMHVTAEVKIKEKRIIDYFLDPFRQYKSEALRER</sequence>
<evidence type="ECO:0000313" key="12">
    <source>
        <dbReference type="EMBL" id="SFH67398.1"/>
    </source>
</evidence>
<feature type="domain" description="AprE-like beta-barrel" evidence="11">
    <location>
        <begin position="341"/>
        <end position="429"/>
    </location>
</feature>
<evidence type="ECO:0000256" key="8">
    <source>
        <dbReference type="ARBA" id="ARBA00023136"/>
    </source>
</evidence>
<dbReference type="EMBL" id="FOQK01000002">
    <property type="protein sequence ID" value="SFH67398.1"/>
    <property type="molecule type" value="Genomic_DNA"/>
</dbReference>
<dbReference type="Pfam" id="PF25994">
    <property type="entry name" value="HH_AprE"/>
    <property type="match status" value="1"/>
</dbReference>
<dbReference type="GO" id="GO:0005886">
    <property type="term" value="C:plasma membrane"/>
    <property type="evidence" value="ECO:0007669"/>
    <property type="project" value="UniProtKB-SubCell"/>
</dbReference>
<organism evidence="12 13">
    <name type="scientific">Selenomonas ruminantium</name>
    <dbReference type="NCBI Taxonomy" id="971"/>
    <lineage>
        <taxon>Bacteria</taxon>
        <taxon>Bacillati</taxon>
        <taxon>Bacillota</taxon>
        <taxon>Negativicutes</taxon>
        <taxon>Selenomonadales</taxon>
        <taxon>Selenomonadaceae</taxon>
        <taxon>Selenomonas</taxon>
    </lineage>
</organism>
<dbReference type="Gene3D" id="2.40.50.100">
    <property type="match status" value="1"/>
</dbReference>
<dbReference type="InterPro" id="IPR050739">
    <property type="entry name" value="MFP"/>
</dbReference>
<evidence type="ECO:0000256" key="9">
    <source>
        <dbReference type="SAM" id="Coils"/>
    </source>
</evidence>
<dbReference type="RefSeq" id="WP_075441697.1">
    <property type="nucleotide sequence ID" value="NZ_FOQK01000002.1"/>
</dbReference>
<dbReference type="InterPro" id="IPR058982">
    <property type="entry name" value="Beta-barrel_AprE"/>
</dbReference>
<comment type="subcellular location">
    <subcellularLocation>
        <location evidence="1">Cell inner membrane</location>
        <topology evidence="1">Single-pass membrane protein</topology>
    </subcellularLocation>
</comment>